<feature type="compositionally biased region" description="Low complexity" evidence="5">
    <location>
        <begin position="11"/>
        <end position="20"/>
    </location>
</feature>
<dbReference type="PROSITE" id="PS50178">
    <property type="entry name" value="ZF_FYVE"/>
    <property type="match status" value="1"/>
</dbReference>
<keyword evidence="1" id="KW-0479">Metal-binding</keyword>
<dbReference type="Proteomes" id="UP001217089">
    <property type="component" value="Unassembled WGS sequence"/>
</dbReference>
<dbReference type="InterPro" id="IPR042427">
    <property type="entry name" value="ZFYV1"/>
</dbReference>
<evidence type="ECO:0000256" key="2">
    <source>
        <dbReference type="ARBA" id="ARBA00022771"/>
    </source>
</evidence>
<feature type="non-terminal residue" evidence="7">
    <location>
        <position position="441"/>
    </location>
</feature>
<dbReference type="InterPro" id="IPR000306">
    <property type="entry name" value="Znf_FYVE"/>
</dbReference>
<protein>
    <recommendedName>
        <fullName evidence="6">FYVE-type domain-containing protein</fullName>
    </recommendedName>
</protein>
<dbReference type="Gene3D" id="3.30.40.10">
    <property type="entry name" value="Zinc/RING finger domain, C3HC4 (zinc finger)"/>
    <property type="match status" value="1"/>
</dbReference>
<dbReference type="EMBL" id="JARBDR010000895">
    <property type="protein sequence ID" value="KAJ8305040.1"/>
    <property type="molecule type" value="Genomic_DNA"/>
</dbReference>
<evidence type="ECO:0000256" key="3">
    <source>
        <dbReference type="ARBA" id="ARBA00022833"/>
    </source>
</evidence>
<keyword evidence="2 4" id="KW-0863">Zinc-finger</keyword>
<evidence type="ECO:0000313" key="7">
    <source>
        <dbReference type="EMBL" id="KAJ8305040.1"/>
    </source>
</evidence>
<evidence type="ECO:0000259" key="6">
    <source>
        <dbReference type="PROSITE" id="PS50178"/>
    </source>
</evidence>
<dbReference type="Pfam" id="PF01363">
    <property type="entry name" value="FYVE"/>
    <property type="match status" value="1"/>
</dbReference>
<keyword evidence="8" id="KW-1185">Reference proteome</keyword>
<dbReference type="InterPro" id="IPR013083">
    <property type="entry name" value="Znf_RING/FYVE/PHD"/>
</dbReference>
<feature type="region of interest" description="Disordered" evidence="5">
    <location>
        <begin position="1"/>
        <end position="20"/>
    </location>
</feature>
<accession>A0ABQ9ENS7</accession>
<dbReference type="PANTHER" id="PTHR46624">
    <property type="entry name" value="AGAP002036-PA"/>
    <property type="match status" value="1"/>
</dbReference>
<keyword evidence="3" id="KW-0862">Zinc</keyword>
<dbReference type="SMART" id="SM00064">
    <property type="entry name" value="FYVE"/>
    <property type="match status" value="1"/>
</dbReference>
<dbReference type="SUPFAM" id="SSF57903">
    <property type="entry name" value="FYVE/PHD zinc finger"/>
    <property type="match status" value="1"/>
</dbReference>
<dbReference type="InterPro" id="IPR011011">
    <property type="entry name" value="Znf_FYVE_PHD"/>
</dbReference>
<evidence type="ECO:0000256" key="1">
    <source>
        <dbReference type="ARBA" id="ARBA00022723"/>
    </source>
</evidence>
<sequence length="441" mass="49806">MCQVSAGEGVGNDSSGSNSNVTARKVGEVVTSALTVAASAFDYPIGYVKNSARPAYWIPDENIRKCVVCNEKFGTKLKIHHCRACGHGVCENCSPKKRPVPLRGWDYPVRLMWGKTRVHSLIKMTIKNLYELLCIIVNDCAGAIDWAGLFNIVANSLKSTLHGVILKKFVRHKSEEKADVANSLKSTLHGVILKKFVRHKSEEKADVNYEAMIFLLKNSHFTASFCFHIVIILEMKKFNGDILQIHSKSTLHGVILKKFVRHKSEEKADVNYEAMIFLLKNSHFTASFCFHIVIILEMKKFNGDIYSPSSVANSLKSTLHGVILKKFVRHKSEEKADVNYWFVLTRTEFGLINLKYHLYISLMNDCAGAIDWAGLFNIVANSLKSTLHGVILKKFVRHKSEEKADVNYEAMIFLLKNSHFTASFCFHIVIILEMKKFNGDI</sequence>
<gene>
    <name evidence="7" type="ORF">KUTeg_017408</name>
</gene>
<dbReference type="PANTHER" id="PTHR46624:SF4">
    <property type="entry name" value="FYVE-TYPE DOMAIN-CONTAINING PROTEIN"/>
    <property type="match status" value="1"/>
</dbReference>
<evidence type="ECO:0000313" key="8">
    <source>
        <dbReference type="Proteomes" id="UP001217089"/>
    </source>
</evidence>
<dbReference type="CDD" id="cd15734">
    <property type="entry name" value="FYVE_ZFYV1"/>
    <property type="match status" value="1"/>
</dbReference>
<reference evidence="7 8" key="1">
    <citation type="submission" date="2022-12" db="EMBL/GenBank/DDBJ databases">
        <title>Chromosome-level genome of Tegillarca granosa.</title>
        <authorList>
            <person name="Kim J."/>
        </authorList>
    </citation>
    <scope>NUCLEOTIDE SEQUENCE [LARGE SCALE GENOMIC DNA]</scope>
    <source>
        <strain evidence="7">Teg-2019</strain>
        <tissue evidence="7">Adductor muscle</tissue>
    </source>
</reference>
<evidence type="ECO:0000256" key="4">
    <source>
        <dbReference type="PROSITE-ProRule" id="PRU00091"/>
    </source>
</evidence>
<dbReference type="InterPro" id="IPR017455">
    <property type="entry name" value="Znf_FYVE-rel"/>
</dbReference>
<evidence type="ECO:0000256" key="5">
    <source>
        <dbReference type="SAM" id="MobiDB-lite"/>
    </source>
</evidence>
<organism evidence="7 8">
    <name type="scientific">Tegillarca granosa</name>
    <name type="common">Malaysian cockle</name>
    <name type="synonym">Anadara granosa</name>
    <dbReference type="NCBI Taxonomy" id="220873"/>
    <lineage>
        <taxon>Eukaryota</taxon>
        <taxon>Metazoa</taxon>
        <taxon>Spiralia</taxon>
        <taxon>Lophotrochozoa</taxon>
        <taxon>Mollusca</taxon>
        <taxon>Bivalvia</taxon>
        <taxon>Autobranchia</taxon>
        <taxon>Pteriomorphia</taxon>
        <taxon>Arcoida</taxon>
        <taxon>Arcoidea</taxon>
        <taxon>Arcidae</taxon>
        <taxon>Tegillarca</taxon>
    </lineage>
</organism>
<proteinExistence type="predicted"/>
<name>A0ABQ9ENS7_TEGGR</name>
<comment type="caution">
    <text evidence="7">The sequence shown here is derived from an EMBL/GenBank/DDBJ whole genome shotgun (WGS) entry which is preliminary data.</text>
</comment>
<feature type="domain" description="FYVE-type" evidence="6">
    <location>
        <begin position="60"/>
        <end position="111"/>
    </location>
</feature>